<dbReference type="Proteomes" id="UP000189580">
    <property type="component" value="Chromosome b"/>
</dbReference>
<accession>A0A170QYG0</accession>
<evidence type="ECO:0000313" key="3">
    <source>
        <dbReference type="EMBL" id="ANB15976.1"/>
    </source>
</evidence>
<dbReference type="InterPro" id="IPR015943">
    <property type="entry name" value="WD40/YVTN_repeat-like_dom_sf"/>
</dbReference>
<dbReference type="InterPro" id="IPR036322">
    <property type="entry name" value="WD40_repeat_dom_sf"/>
</dbReference>
<dbReference type="InterPro" id="IPR052208">
    <property type="entry name" value="DmX-like/RAVE_component"/>
</dbReference>
<dbReference type="AlphaFoldDB" id="A0A170QYG0"/>
<dbReference type="OrthoDB" id="342131at2759"/>
<organism evidence="3 4">
    <name type="scientific">Sugiyamaella lignohabitans</name>
    <dbReference type="NCBI Taxonomy" id="796027"/>
    <lineage>
        <taxon>Eukaryota</taxon>
        <taxon>Fungi</taxon>
        <taxon>Dikarya</taxon>
        <taxon>Ascomycota</taxon>
        <taxon>Saccharomycotina</taxon>
        <taxon>Dipodascomycetes</taxon>
        <taxon>Dipodascales</taxon>
        <taxon>Trichomonascaceae</taxon>
        <taxon>Sugiyamaella</taxon>
    </lineage>
</organism>
<dbReference type="RefSeq" id="XP_018738453.1">
    <property type="nucleotide sequence ID" value="XM_018880655.1"/>
</dbReference>
<dbReference type="PANTHER" id="PTHR13950:SF9">
    <property type="entry name" value="RABCONNECTIN-3A"/>
    <property type="match status" value="1"/>
</dbReference>
<dbReference type="PANTHER" id="PTHR13950">
    <property type="entry name" value="RABCONNECTIN-RELATED"/>
    <property type="match status" value="1"/>
</dbReference>
<dbReference type="Pfam" id="PF12234">
    <property type="entry name" value="Rav1p_C"/>
    <property type="match status" value="1"/>
</dbReference>
<dbReference type="KEGG" id="slb:AWJ20_3625"/>
<keyword evidence="4" id="KW-1185">Reference proteome</keyword>
<name>A0A170QYG0_9ASCO</name>
<protein>
    <submittedName>
        <fullName evidence="3">Rav1p</fullName>
    </submittedName>
</protein>
<evidence type="ECO:0000313" key="4">
    <source>
        <dbReference type="Proteomes" id="UP000189580"/>
    </source>
</evidence>
<sequence>MTSASNDEKTEKMPKVIWRKKLANPVNIIQFSVDSWLVASVGEYDKLVKIWKRTSFDKDNVDFDFNYIPHPARILRMRWQQPFDISQSIENTLYTLADDKVIRIWAPFDSIDMGNLQLWASIDLLDHHFGLMLDNRDLSRAIESSVAANGANISDDGKLPRDLSNVISLAQSAPEICITFNKDKQTISAYKVDNVGLKNKKLAQITKIVDDQKLTLSEANLFPFKADRLDFFTYAAQANSTTSDLASLSILIHDYCGTIYNVAIDIAKLLNSDTNRERRFLLKAIITGHNKSVRRITRSGDGKLLLTQSRFSENALWKPQVLPIGVTLRKCSWLHSESGTVTQSVLVPDSDYAITLLDCQQLIVWDCRSQVAVQIGTDEIKLEHIAEPMCMLLLPEAEQSGSLHLIIVYDENNILVWSIDIEGQKANVKCNGNFPLPAFGENEKLHLAVPVDPVGWHVTVGSTLDTFQREVIITVSNTGVLRGWTARINAAEELEWLETSEVYTGVAGIVRAQVSSTKKVAITNSDCTELSIWDTSNALLEFKETFPAENSISDLDWTTTPDDQCVLGVGFAQQIVLYCQQRFDYTNKTPSWAPFRRVDISKYTSHKIGDSIWLKDGTFVVGAGNQLFVQDRNADINDETTRQLLGSRYTRATLDNISTIFDICSVLNGPLPLYHPQLLIQSILADKMVMVKHILCVLLKRLKFATISDLQVADLESNLGLDPAEIALDSEAYCEKLEGEQFEAFGRQVCDDLMEWLQKVSLPYLTRHQQITLASVIEALSYIDEQARSLDSNGIKYLLGFKLYKIHKGIQDAMSMRDFNWALHSESQNLLLDMVKQQTSTSALLWPAVREVGVAFWLRNDPLKELFELLARNYFGADEKRDPVTCSLYYLALRRKQILIGLWRTASWHKEQQKTIQLLSRDFTDDRWKSAARKNAFALLGKHRYEYAASFFLLADSLRDALNVLVKHVGDLPLAIAVARVYQGDHGSELRNLIKGHIIPMASTSGDKWLMSWALWMLKDRQAAINALAWGITDNEVDGSRTPVGGHQQPQFQGRSVSFLVDDPVLVMLYRYLQEQERRRAPSRTTPMVSRFGSPSLKPIGSGGHTPQKHVLNRDTELRFVLKTASIFCRMGCDILALDLVRRWKFFNTNNTYVRTLKDTNTSSLLDKPNDLLTTAAKIVESNPQDQFNEKISTSAKNKLQPVAAVAFEEPDMSSFNFGF</sequence>
<dbReference type="EMBL" id="CP014503">
    <property type="protein sequence ID" value="ANB15976.1"/>
    <property type="molecule type" value="Genomic_DNA"/>
</dbReference>
<gene>
    <name evidence="3" type="primary">RAV1</name>
    <name evidence="3" type="ORF">AWJ20_3625</name>
</gene>
<dbReference type="Gene3D" id="2.130.10.10">
    <property type="entry name" value="YVTN repeat-like/Quinoprotein amine dehydrogenase"/>
    <property type="match status" value="1"/>
</dbReference>
<feature type="domain" description="RAVE complex protein Rav1 C-terminal" evidence="2">
    <location>
        <begin position="479"/>
        <end position="1140"/>
    </location>
</feature>
<evidence type="ECO:0000256" key="1">
    <source>
        <dbReference type="SAM" id="MobiDB-lite"/>
    </source>
</evidence>
<dbReference type="InterPro" id="IPR022033">
    <property type="entry name" value="Rav1p_C"/>
</dbReference>
<dbReference type="SUPFAM" id="SSF50978">
    <property type="entry name" value="WD40 repeat-like"/>
    <property type="match status" value="2"/>
</dbReference>
<proteinExistence type="predicted"/>
<reference evidence="3 4" key="1">
    <citation type="submission" date="2016-02" db="EMBL/GenBank/DDBJ databases">
        <title>Complete genome sequence and transcriptome regulation of the pentose utilising yeast Sugiyamaella lignohabitans.</title>
        <authorList>
            <person name="Bellasio M."/>
            <person name="Peymann A."/>
            <person name="Valli M."/>
            <person name="Sipitzky M."/>
            <person name="Graf A."/>
            <person name="Sauer M."/>
            <person name="Marx H."/>
            <person name="Mattanovich D."/>
        </authorList>
    </citation>
    <scope>NUCLEOTIDE SEQUENCE [LARGE SCALE GENOMIC DNA]</scope>
    <source>
        <strain evidence="3 4">CBS 10342</strain>
    </source>
</reference>
<dbReference type="GO" id="GO:0007035">
    <property type="term" value="P:vacuolar acidification"/>
    <property type="evidence" value="ECO:0007669"/>
    <property type="project" value="TreeGrafter"/>
</dbReference>
<dbReference type="GeneID" id="30035668"/>
<feature type="region of interest" description="Disordered" evidence="1">
    <location>
        <begin position="1080"/>
        <end position="1109"/>
    </location>
</feature>
<evidence type="ECO:0000259" key="2">
    <source>
        <dbReference type="Pfam" id="PF12234"/>
    </source>
</evidence>
<dbReference type="GO" id="GO:0043291">
    <property type="term" value="C:RAVE complex"/>
    <property type="evidence" value="ECO:0007669"/>
    <property type="project" value="TreeGrafter"/>
</dbReference>